<reference evidence="5 6" key="1">
    <citation type="journal article" date="2019" name="Nat. Microbiol.">
        <title>Mediterranean grassland soil C-N compound turnover is dependent on rainfall and depth, and is mediated by genomically divergent microorganisms.</title>
        <authorList>
            <person name="Diamond S."/>
            <person name="Andeer P.F."/>
            <person name="Li Z."/>
            <person name="Crits-Christoph A."/>
            <person name="Burstein D."/>
            <person name="Anantharaman K."/>
            <person name="Lane K.R."/>
            <person name="Thomas B.C."/>
            <person name="Pan C."/>
            <person name="Northen T.R."/>
            <person name="Banfield J.F."/>
        </authorList>
    </citation>
    <scope>NUCLEOTIDE SEQUENCE [LARGE SCALE GENOMIC DNA]</scope>
    <source>
        <strain evidence="5">WS_11</strain>
    </source>
</reference>
<name>A0A538U261_UNCEI</name>
<protein>
    <recommendedName>
        <fullName evidence="4">Bacterial surface antigen (D15) domain-containing protein</fullName>
    </recommendedName>
</protein>
<evidence type="ECO:0000256" key="3">
    <source>
        <dbReference type="SAM" id="SignalP"/>
    </source>
</evidence>
<dbReference type="AlphaFoldDB" id="A0A538U261"/>
<gene>
    <name evidence="5" type="ORF">E6K81_13725</name>
</gene>
<evidence type="ECO:0000313" key="5">
    <source>
        <dbReference type="EMBL" id="TMQ69972.1"/>
    </source>
</evidence>
<evidence type="ECO:0000313" key="6">
    <source>
        <dbReference type="Proteomes" id="UP000319771"/>
    </source>
</evidence>
<keyword evidence="2" id="KW-0472">Membrane</keyword>
<dbReference type="Pfam" id="PF01103">
    <property type="entry name" value="Omp85"/>
    <property type="match status" value="1"/>
</dbReference>
<feature type="chain" id="PRO_5022163483" description="Bacterial surface antigen (D15) domain-containing protein" evidence="3">
    <location>
        <begin position="28"/>
        <end position="437"/>
    </location>
</feature>
<comment type="caution">
    <text evidence="5">The sequence shown here is derived from an EMBL/GenBank/DDBJ whole genome shotgun (WGS) entry which is preliminary data.</text>
</comment>
<comment type="subcellular location">
    <subcellularLocation>
        <location evidence="1">Membrane</location>
    </subcellularLocation>
</comment>
<keyword evidence="3" id="KW-0732">Signal</keyword>
<dbReference type="Proteomes" id="UP000319771">
    <property type="component" value="Unassembled WGS sequence"/>
</dbReference>
<evidence type="ECO:0000259" key="4">
    <source>
        <dbReference type="Pfam" id="PF01103"/>
    </source>
</evidence>
<dbReference type="Gene3D" id="2.40.160.50">
    <property type="entry name" value="membrane protein fhac: a member of the omp85/tpsb transporter family"/>
    <property type="match status" value="1"/>
</dbReference>
<sequence length="437" mass="48269">MRPSPIAIALVVALLGPAASHSARAQAADPAPATMAAPPDTLDFSPLAGDSAIAQGVEPDHGDGGWRRRTPFGEGLLTARRWWRGGGSRLHGVQTRLDYDRVDRLRLGAGYQFQARDAMAPRFGTRLEYAFGRDRLLYGFQLEQPLVRPGRIAFGASLVRRTDHNELQQVDDLENTLALLLWRYDFRDYFERDGLGAYLSWYVPDFSTVSIHLRRDAYRSLPLDPHTPSWFHRARPLRDNPAIDGGETHSVALRFESGRPPRRNTRAGLTHWLEVERAGRALGGDFAYTRILGDLRSVLRLSPATTLTVRVAAGHGAGGTLPKQRQFPLGGPDALRAHSVDAFSGDQLALAQAEYLVGLGRLHSHGFEGGLHAIAFVDAGSAWSDPRHRWNVQDQHFAVDGGFGFAIGEDNLRIYLSKNLQDTASDLTLSARLHRPF</sequence>
<feature type="signal peptide" evidence="3">
    <location>
        <begin position="1"/>
        <end position="27"/>
    </location>
</feature>
<organism evidence="5 6">
    <name type="scientific">Eiseniibacteriota bacterium</name>
    <dbReference type="NCBI Taxonomy" id="2212470"/>
    <lineage>
        <taxon>Bacteria</taxon>
        <taxon>Candidatus Eiseniibacteriota</taxon>
    </lineage>
</organism>
<accession>A0A538U261</accession>
<dbReference type="EMBL" id="VBPB01000262">
    <property type="protein sequence ID" value="TMQ69972.1"/>
    <property type="molecule type" value="Genomic_DNA"/>
</dbReference>
<feature type="domain" description="Bacterial surface antigen (D15)" evidence="4">
    <location>
        <begin position="273"/>
        <end position="385"/>
    </location>
</feature>
<dbReference type="InterPro" id="IPR000184">
    <property type="entry name" value="Bac_surfAg_D15"/>
</dbReference>
<proteinExistence type="predicted"/>
<evidence type="ECO:0000256" key="2">
    <source>
        <dbReference type="ARBA" id="ARBA00023136"/>
    </source>
</evidence>
<dbReference type="GO" id="GO:0019867">
    <property type="term" value="C:outer membrane"/>
    <property type="evidence" value="ECO:0007669"/>
    <property type="project" value="InterPro"/>
</dbReference>
<evidence type="ECO:0000256" key="1">
    <source>
        <dbReference type="ARBA" id="ARBA00004370"/>
    </source>
</evidence>